<comment type="caution">
    <text evidence="1">The sequence shown here is derived from an EMBL/GenBank/DDBJ whole genome shotgun (WGS) entry which is preliminary data.</text>
</comment>
<protein>
    <submittedName>
        <fullName evidence="1">Uncharacterized protein</fullName>
    </submittedName>
</protein>
<accession>A0A812MMF3</accession>
<dbReference type="Proteomes" id="UP000649617">
    <property type="component" value="Unassembled WGS sequence"/>
</dbReference>
<evidence type="ECO:0000313" key="1">
    <source>
        <dbReference type="EMBL" id="CAE7268374.1"/>
    </source>
</evidence>
<reference evidence="1" key="1">
    <citation type="submission" date="2021-02" db="EMBL/GenBank/DDBJ databases">
        <authorList>
            <person name="Dougan E. K."/>
            <person name="Rhodes N."/>
            <person name="Thang M."/>
            <person name="Chan C."/>
        </authorList>
    </citation>
    <scope>NUCLEOTIDE SEQUENCE</scope>
</reference>
<feature type="non-terminal residue" evidence="1">
    <location>
        <position position="1"/>
    </location>
</feature>
<dbReference type="EMBL" id="CAJNIZ010008519">
    <property type="protein sequence ID" value="CAE7268374.1"/>
    <property type="molecule type" value="Genomic_DNA"/>
</dbReference>
<proteinExistence type="predicted"/>
<name>A0A812MMF3_SYMPI</name>
<evidence type="ECO:0000313" key="2">
    <source>
        <dbReference type="Proteomes" id="UP000649617"/>
    </source>
</evidence>
<sequence>CSRCVGAITSFLDTFEFDEFIAAKALLLLQLYHQQVIDEEPSLSHYSQAKFMASQAAPLYIAVGLPEGAAGILMDCSWGAVQMKLLDRNGMQSLADRLEVVMLSFKEWDLPDFRMQFYELVGLTQLACLYRGLQTQKKASQCFPKLKQALAHPKQWLSRACKARNLLAAWDIKIDDP</sequence>
<gene>
    <name evidence="1" type="ORF">SPIL2461_LOCUS5853</name>
</gene>
<dbReference type="AlphaFoldDB" id="A0A812MMF3"/>
<organism evidence="1 2">
    <name type="scientific">Symbiodinium pilosum</name>
    <name type="common">Dinoflagellate</name>
    <dbReference type="NCBI Taxonomy" id="2952"/>
    <lineage>
        <taxon>Eukaryota</taxon>
        <taxon>Sar</taxon>
        <taxon>Alveolata</taxon>
        <taxon>Dinophyceae</taxon>
        <taxon>Suessiales</taxon>
        <taxon>Symbiodiniaceae</taxon>
        <taxon>Symbiodinium</taxon>
    </lineage>
</organism>
<dbReference type="OrthoDB" id="10363499at2759"/>
<keyword evidence="2" id="KW-1185">Reference proteome</keyword>